<dbReference type="SUPFAM" id="SSF51316">
    <property type="entry name" value="Mss4-like"/>
    <property type="match status" value="1"/>
</dbReference>
<dbReference type="AlphaFoldDB" id="A0A3E2HMV7"/>
<evidence type="ECO:0000256" key="4">
    <source>
        <dbReference type="ARBA" id="ARBA00023239"/>
    </source>
</evidence>
<dbReference type="GO" id="GO:0046872">
    <property type="term" value="F:metal ion binding"/>
    <property type="evidence" value="ECO:0007669"/>
    <property type="project" value="UniProtKB-KW"/>
</dbReference>
<dbReference type="OrthoDB" id="1601230at2759"/>
<name>A0A3E2HMV7_SCYLI</name>
<dbReference type="OMA" id="CGCLLYK"/>
<dbReference type="Pfam" id="PF04828">
    <property type="entry name" value="GFA"/>
    <property type="match status" value="1"/>
</dbReference>
<dbReference type="Proteomes" id="UP000258309">
    <property type="component" value="Unassembled WGS sequence"/>
</dbReference>
<protein>
    <recommendedName>
        <fullName evidence="5">CENP-V/GFA domain-containing protein</fullName>
    </recommendedName>
</protein>
<feature type="non-terminal residue" evidence="6">
    <location>
        <position position="1"/>
    </location>
</feature>
<dbReference type="PANTHER" id="PTHR33337">
    <property type="entry name" value="GFA DOMAIN-CONTAINING PROTEIN"/>
    <property type="match status" value="1"/>
</dbReference>
<evidence type="ECO:0000256" key="1">
    <source>
        <dbReference type="ARBA" id="ARBA00005495"/>
    </source>
</evidence>
<keyword evidence="4" id="KW-0456">Lyase</keyword>
<feature type="non-terminal residue" evidence="6">
    <location>
        <position position="136"/>
    </location>
</feature>
<keyword evidence="2" id="KW-0479">Metal-binding</keyword>
<comment type="caution">
    <text evidence="6">The sequence shown here is derived from an EMBL/GenBank/DDBJ whole genome shotgun (WGS) entry which is preliminary data.</text>
</comment>
<evidence type="ECO:0000256" key="2">
    <source>
        <dbReference type="ARBA" id="ARBA00022723"/>
    </source>
</evidence>
<dbReference type="Gene3D" id="3.90.1590.10">
    <property type="entry name" value="glutathione-dependent formaldehyde- activating enzyme (gfa)"/>
    <property type="match status" value="1"/>
</dbReference>
<dbReference type="InterPro" id="IPR011057">
    <property type="entry name" value="Mss4-like_sf"/>
</dbReference>
<feature type="domain" description="CENP-V/GFA" evidence="5">
    <location>
        <begin position="2"/>
        <end position="124"/>
    </location>
</feature>
<dbReference type="EMBL" id="NCSJ02000017">
    <property type="protein sequence ID" value="RFU34719.1"/>
    <property type="molecule type" value="Genomic_DNA"/>
</dbReference>
<gene>
    <name evidence="6" type="ORF">B7463_g1664</name>
</gene>
<organism evidence="6 7">
    <name type="scientific">Scytalidium lignicola</name>
    <name type="common">Hyphomycete</name>
    <dbReference type="NCBI Taxonomy" id="5539"/>
    <lineage>
        <taxon>Eukaryota</taxon>
        <taxon>Fungi</taxon>
        <taxon>Dikarya</taxon>
        <taxon>Ascomycota</taxon>
        <taxon>Pezizomycotina</taxon>
        <taxon>Leotiomycetes</taxon>
        <taxon>Leotiomycetes incertae sedis</taxon>
        <taxon>Scytalidium</taxon>
    </lineage>
</organism>
<sequence>MSTGSCLCGNVKYRFDGEPGAAVVCHCLTCQKFTGTAFTTNIPVPKSNFKVFSGTPKTFNAKHHEVDMTLTIHFCSECGTVVYKEADGDAFKDVVLVQAGTMTDGIDVQVPQAELWLKNKAKWLPTVEGTSQLQGF</sequence>
<keyword evidence="3" id="KW-0862">Zinc</keyword>
<accession>A0A3E2HMV7</accession>
<dbReference type="STRING" id="5539.A0A3E2HMV7"/>
<evidence type="ECO:0000256" key="3">
    <source>
        <dbReference type="ARBA" id="ARBA00022833"/>
    </source>
</evidence>
<keyword evidence="7" id="KW-1185">Reference proteome</keyword>
<dbReference type="PANTHER" id="PTHR33337:SF30">
    <property type="entry name" value="DUF636 DOMAIN PROTEIN (AFU_ORTHOLOGUE AFUA_1G03180)"/>
    <property type="match status" value="1"/>
</dbReference>
<evidence type="ECO:0000313" key="7">
    <source>
        <dbReference type="Proteomes" id="UP000258309"/>
    </source>
</evidence>
<comment type="similarity">
    <text evidence="1">Belongs to the Gfa family.</text>
</comment>
<dbReference type="GO" id="GO:0016846">
    <property type="term" value="F:carbon-sulfur lyase activity"/>
    <property type="evidence" value="ECO:0007669"/>
    <property type="project" value="InterPro"/>
</dbReference>
<proteinExistence type="inferred from homology"/>
<dbReference type="InterPro" id="IPR006913">
    <property type="entry name" value="CENP-V/GFA"/>
</dbReference>
<evidence type="ECO:0000313" key="6">
    <source>
        <dbReference type="EMBL" id="RFU34719.1"/>
    </source>
</evidence>
<dbReference type="PROSITE" id="PS51891">
    <property type="entry name" value="CENP_V_GFA"/>
    <property type="match status" value="1"/>
</dbReference>
<reference evidence="6 7" key="1">
    <citation type="submission" date="2018-05" db="EMBL/GenBank/DDBJ databases">
        <title>Draft genome sequence of Scytalidium lignicola DSM 105466, a ubiquitous saprotrophic fungus.</title>
        <authorList>
            <person name="Buettner E."/>
            <person name="Gebauer A.M."/>
            <person name="Hofrichter M."/>
            <person name="Liers C."/>
            <person name="Kellner H."/>
        </authorList>
    </citation>
    <scope>NUCLEOTIDE SEQUENCE [LARGE SCALE GENOMIC DNA]</scope>
    <source>
        <strain evidence="6 7">DSM 105466</strain>
    </source>
</reference>
<evidence type="ECO:0000259" key="5">
    <source>
        <dbReference type="PROSITE" id="PS51891"/>
    </source>
</evidence>